<accession>A0AA40KT24</accession>
<keyword evidence="2" id="KW-1185">Reference proteome</keyword>
<evidence type="ECO:0000313" key="2">
    <source>
        <dbReference type="Proteomes" id="UP001177670"/>
    </source>
</evidence>
<dbReference type="AlphaFoldDB" id="A0AA40KT24"/>
<dbReference type="Proteomes" id="UP001177670">
    <property type="component" value="Unassembled WGS sequence"/>
</dbReference>
<evidence type="ECO:0000313" key="1">
    <source>
        <dbReference type="EMBL" id="KAK1131863.1"/>
    </source>
</evidence>
<protein>
    <submittedName>
        <fullName evidence="1">Uncharacterized protein</fullName>
    </submittedName>
</protein>
<sequence length="89" mass="10257">MTIKLSTINQALKSSLSDVDDRRESGKLSLSANLSVNESQDKFVVSQINRLTPLWRWWRSFCTLVGQDTTVRHVELHRTELHQQADMCV</sequence>
<organism evidence="1 2">
    <name type="scientific">Melipona bicolor</name>
    <dbReference type="NCBI Taxonomy" id="60889"/>
    <lineage>
        <taxon>Eukaryota</taxon>
        <taxon>Metazoa</taxon>
        <taxon>Ecdysozoa</taxon>
        <taxon>Arthropoda</taxon>
        <taxon>Hexapoda</taxon>
        <taxon>Insecta</taxon>
        <taxon>Pterygota</taxon>
        <taxon>Neoptera</taxon>
        <taxon>Endopterygota</taxon>
        <taxon>Hymenoptera</taxon>
        <taxon>Apocrita</taxon>
        <taxon>Aculeata</taxon>
        <taxon>Apoidea</taxon>
        <taxon>Anthophila</taxon>
        <taxon>Apidae</taxon>
        <taxon>Melipona</taxon>
    </lineage>
</organism>
<reference evidence="1" key="1">
    <citation type="submission" date="2021-10" db="EMBL/GenBank/DDBJ databases">
        <title>Melipona bicolor Genome sequencing and assembly.</title>
        <authorList>
            <person name="Araujo N.S."/>
            <person name="Arias M.C."/>
        </authorList>
    </citation>
    <scope>NUCLEOTIDE SEQUENCE</scope>
    <source>
        <strain evidence="1">USP_2M_L1-L4_2017</strain>
        <tissue evidence="1">Whole body</tissue>
    </source>
</reference>
<dbReference type="EMBL" id="JAHYIQ010000005">
    <property type="protein sequence ID" value="KAK1131863.1"/>
    <property type="molecule type" value="Genomic_DNA"/>
</dbReference>
<proteinExistence type="predicted"/>
<name>A0AA40KT24_9HYME</name>
<gene>
    <name evidence="1" type="ORF">K0M31_016012</name>
</gene>
<comment type="caution">
    <text evidence="1">The sequence shown here is derived from an EMBL/GenBank/DDBJ whole genome shotgun (WGS) entry which is preliminary data.</text>
</comment>